<dbReference type="GO" id="GO:0016020">
    <property type="term" value="C:membrane"/>
    <property type="evidence" value="ECO:0007669"/>
    <property type="project" value="UniProtKB-SubCell"/>
</dbReference>
<dbReference type="Pfam" id="PF13704">
    <property type="entry name" value="Glyco_tranf_2_4"/>
    <property type="match status" value="1"/>
</dbReference>
<evidence type="ECO:0000256" key="2">
    <source>
        <dbReference type="ARBA" id="ARBA00022692"/>
    </source>
</evidence>
<dbReference type="AlphaFoldDB" id="A0A8H8U9H1"/>
<evidence type="ECO:0000313" key="6">
    <source>
        <dbReference type="EMBL" id="TVY39303.1"/>
    </source>
</evidence>
<keyword evidence="3 5" id="KW-1133">Transmembrane helix</keyword>
<dbReference type="GO" id="GO:0005737">
    <property type="term" value="C:cytoplasm"/>
    <property type="evidence" value="ECO:0007669"/>
    <property type="project" value="TreeGrafter"/>
</dbReference>
<dbReference type="OrthoDB" id="2526284at2759"/>
<dbReference type="EMBL" id="QGMJ01000235">
    <property type="protein sequence ID" value="TVY39303.1"/>
    <property type="molecule type" value="Genomic_DNA"/>
</dbReference>
<accession>A0A8H8U9H1</accession>
<keyword evidence="5" id="KW-0472">Membrane</keyword>
<evidence type="ECO:0000256" key="3">
    <source>
        <dbReference type="ARBA" id="ARBA00022989"/>
    </source>
</evidence>
<comment type="caution">
    <text evidence="6">The sequence shown here is derived from an EMBL/GenBank/DDBJ whole genome shotgun (WGS) entry which is preliminary data.</text>
</comment>
<sequence>MGPKPSLMSCINWRFIILLVVFLMTLHFVLYSDDFQTLKEKLPQSHSSSKPKHGNFYDLHDVTAIKENAPSTVEETKGSPTNAEVSKEQNHHEVNSGATDLTTSVAVAAASASAATGNAEDEYLAICLSVKDQSQDLPEWFTHHYHHIGIKRFYVMDDGSDPPLSSRNIDWGIPKSAITFHFQDRATRAHRMQAVFYSQCVEWHGTNHTWMAFIDVDEFLEATSTKETVNDVLKSFDSDDLVGALGVNWKTHTSNGLLKRPESCRKAFTTCLVDSPEELYGGTDDNHHIKSILKTSFFSACQNPHKFGLRDGAMTVGENGDVIHSIAWRSPITRDRIALHHYSVKSKEEYEEKVLRSNGMSSPKTQGYWDHVENDILQEECKEMAQCGVEDDGLQKYLESPRDSSRDTNYSSFLWVVLAMKSILLTMKSFLGLELALYDFGLVLPIFPYTPKTYTIHATLFIYNTIAKAAAPAIAKPPIPAFSAETAALLLPDAEAEAEVEVEASVVSFGC</sequence>
<dbReference type="Proteomes" id="UP000462212">
    <property type="component" value="Unassembled WGS sequence"/>
</dbReference>
<feature type="region of interest" description="Disordered" evidence="4">
    <location>
        <begin position="70"/>
        <end position="96"/>
    </location>
</feature>
<protein>
    <recommendedName>
        <fullName evidence="8">Glycosyltransferase family 92 protein</fullName>
    </recommendedName>
</protein>
<dbReference type="PANTHER" id="PTHR21461">
    <property type="entry name" value="GLYCOSYLTRANSFERASE FAMILY 92 PROTEIN"/>
    <property type="match status" value="1"/>
</dbReference>
<gene>
    <name evidence="6" type="ORF">LSUB1_G003622</name>
</gene>
<evidence type="ECO:0000313" key="7">
    <source>
        <dbReference type="Proteomes" id="UP000462212"/>
    </source>
</evidence>
<feature type="compositionally biased region" description="Basic and acidic residues" evidence="4">
    <location>
        <begin position="85"/>
        <end position="94"/>
    </location>
</feature>
<evidence type="ECO:0000256" key="4">
    <source>
        <dbReference type="SAM" id="MobiDB-lite"/>
    </source>
</evidence>
<reference evidence="6 7" key="1">
    <citation type="submission" date="2018-05" db="EMBL/GenBank/DDBJ databases">
        <title>Genome sequencing and assembly of the regulated plant pathogen Lachnellula willkommii and related sister species for the development of diagnostic species identification markers.</title>
        <authorList>
            <person name="Giroux E."/>
            <person name="Bilodeau G."/>
        </authorList>
    </citation>
    <scope>NUCLEOTIDE SEQUENCE [LARGE SCALE GENOMIC DNA]</scope>
    <source>
        <strain evidence="6 7">CBS 197.66</strain>
    </source>
</reference>
<feature type="transmembrane region" description="Helical" evidence="5">
    <location>
        <begin position="12"/>
        <end position="31"/>
    </location>
</feature>
<proteinExistence type="predicted"/>
<comment type="subcellular location">
    <subcellularLocation>
        <location evidence="1">Membrane</location>
        <topology evidence="1">Single-pass membrane protein</topology>
    </subcellularLocation>
</comment>
<dbReference type="PANTHER" id="PTHR21461:SF69">
    <property type="entry name" value="GLYCOSYLTRANSFERASE FAMILY 92 PROTEIN"/>
    <property type="match status" value="1"/>
</dbReference>
<dbReference type="GO" id="GO:0016757">
    <property type="term" value="F:glycosyltransferase activity"/>
    <property type="evidence" value="ECO:0007669"/>
    <property type="project" value="TreeGrafter"/>
</dbReference>
<evidence type="ECO:0008006" key="8">
    <source>
        <dbReference type="Google" id="ProtNLM"/>
    </source>
</evidence>
<evidence type="ECO:0000256" key="1">
    <source>
        <dbReference type="ARBA" id="ARBA00004167"/>
    </source>
</evidence>
<evidence type="ECO:0000256" key="5">
    <source>
        <dbReference type="SAM" id="Phobius"/>
    </source>
</evidence>
<organism evidence="6 7">
    <name type="scientific">Lachnellula subtilissima</name>
    <dbReference type="NCBI Taxonomy" id="602034"/>
    <lineage>
        <taxon>Eukaryota</taxon>
        <taxon>Fungi</taxon>
        <taxon>Dikarya</taxon>
        <taxon>Ascomycota</taxon>
        <taxon>Pezizomycotina</taxon>
        <taxon>Leotiomycetes</taxon>
        <taxon>Helotiales</taxon>
        <taxon>Lachnaceae</taxon>
        <taxon>Lachnellula</taxon>
    </lineage>
</organism>
<keyword evidence="7" id="KW-1185">Reference proteome</keyword>
<name>A0A8H8U9H1_9HELO</name>
<feature type="compositionally biased region" description="Polar residues" evidence="4">
    <location>
        <begin position="70"/>
        <end position="84"/>
    </location>
</feature>
<keyword evidence="2 5" id="KW-0812">Transmembrane</keyword>